<organism evidence="2 3">
    <name type="scientific">Pseudocercospora eumusae</name>
    <dbReference type="NCBI Taxonomy" id="321146"/>
    <lineage>
        <taxon>Eukaryota</taxon>
        <taxon>Fungi</taxon>
        <taxon>Dikarya</taxon>
        <taxon>Ascomycota</taxon>
        <taxon>Pezizomycotina</taxon>
        <taxon>Dothideomycetes</taxon>
        <taxon>Dothideomycetidae</taxon>
        <taxon>Mycosphaerellales</taxon>
        <taxon>Mycosphaerellaceae</taxon>
        <taxon>Pseudocercospora</taxon>
    </lineage>
</organism>
<evidence type="ECO:0000313" key="2">
    <source>
        <dbReference type="EMBL" id="KXS97249.1"/>
    </source>
</evidence>
<dbReference type="Proteomes" id="UP000070133">
    <property type="component" value="Unassembled WGS sequence"/>
</dbReference>
<feature type="region of interest" description="Disordered" evidence="1">
    <location>
        <begin position="73"/>
        <end position="120"/>
    </location>
</feature>
<evidence type="ECO:0000313" key="3">
    <source>
        <dbReference type="Proteomes" id="UP000070133"/>
    </source>
</evidence>
<dbReference type="EMBL" id="LFZN01000148">
    <property type="protein sequence ID" value="KXS97249.1"/>
    <property type="molecule type" value="Genomic_DNA"/>
</dbReference>
<evidence type="ECO:0000256" key="1">
    <source>
        <dbReference type="SAM" id="MobiDB-lite"/>
    </source>
</evidence>
<gene>
    <name evidence="2" type="ORF">AC578_22</name>
</gene>
<sequence>MFTQTSNRSNKLQRSITLYVSVETQQNPDLATTPKPPPRDLIPIPIKKAIKKLRTKAQSIKIVQRLQLAIRRRNARPEPANSECSHTPLLPKPHRQNLDSSFFSSEESSTTLPSPYELEPRPPRLRVMNFSPGDEQAALDSHFLFLDFDGGVYG</sequence>
<name>A0A139H4G3_9PEZI</name>
<keyword evidence="3" id="KW-1185">Reference proteome</keyword>
<proteinExistence type="predicted"/>
<feature type="compositionally biased region" description="Low complexity" evidence="1">
    <location>
        <begin position="100"/>
        <end position="117"/>
    </location>
</feature>
<comment type="caution">
    <text evidence="2">The sequence shown here is derived from an EMBL/GenBank/DDBJ whole genome shotgun (WGS) entry which is preliminary data.</text>
</comment>
<protein>
    <submittedName>
        <fullName evidence="2">Uncharacterized protein</fullName>
    </submittedName>
</protein>
<dbReference type="OrthoDB" id="10572044at2759"/>
<dbReference type="AlphaFoldDB" id="A0A139H4G3"/>
<accession>A0A139H4G3</accession>
<reference evidence="2 3" key="1">
    <citation type="submission" date="2015-07" db="EMBL/GenBank/DDBJ databases">
        <title>Comparative genomics of the Sigatoka disease complex on banana suggests a link between parallel evolutionary changes in Pseudocercospora fijiensis and Pseudocercospora eumusae and increased virulence on the banana host.</title>
        <authorList>
            <person name="Chang T.-C."/>
            <person name="Salvucci A."/>
            <person name="Crous P.W."/>
            <person name="Stergiopoulos I."/>
        </authorList>
    </citation>
    <scope>NUCLEOTIDE SEQUENCE [LARGE SCALE GENOMIC DNA]</scope>
    <source>
        <strain evidence="2 3">CBS 114824</strain>
    </source>
</reference>